<name>A0A7N0UTU7_KALFE</name>
<evidence type="ECO:0000256" key="2">
    <source>
        <dbReference type="ARBA" id="ARBA00022723"/>
    </source>
</evidence>
<reference evidence="7" key="1">
    <citation type="submission" date="2021-01" db="UniProtKB">
        <authorList>
            <consortium name="EnsemblPlants"/>
        </authorList>
    </citation>
    <scope>IDENTIFICATION</scope>
</reference>
<evidence type="ECO:0000259" key="6">
    <source>
        <dbReference type="PROSITE" id="PS51795"/>
    </source>
</evidence>
<keyword evidence="3" id="KW-0863">Zinc-finger</keyword>
<dbReference type="OMA" id="HRSHGMI"/>
<proteinExistence type="inferred from homology"/>
<dbReference type="PANTHER" id="PTHR46057">
    <property type="entry name" value="FCS-LIKE ZINC FINGER 1-RELATED"/>
    <property type="match status" value="1"/>
</dbReference>
<keyword evidence="8" id="KW-1185">Reference proteome</keyword>
<evidence type="ECO:0000256" key="3">
    <source>
        <dbReference type="ARBA" id="ARBA00022771"/>
    </source>
</evidence>
<dbReference type="PROSITE" id="PS51795">
    <property type="entry name" value="ZF_FLZ"/>
    <property type="match status" value="1"/>
</dbReference>
<evidence type="ECO:0000256" key="1">
    <source>
        <dbReference type="ARBA" id="ARBA00009374"/>
    </source>
</evidence>
<feature type="domain" description="FLZ-type" evidence="6">
    <location>
        <begin position="75"/>
        <end position="119"/>
    </location>
</feature>
<keyword evidence="2" id="KW-0479">Metal-binding</keyword>
<dbReference type="InterPro" id="IPR044533">
    <property type="entry name" value="FLZ1/2/3"/>
</dbReference>
<keyword evidence="3" id="KW-0862">Zinc</keyword>
<evidence type="ECO:0000313" key="7">
    <source>
        <dbReference type="EnsemblPlants" id="Kaladp0086s0012.1.v1.1"/>
    </source>
</evidence>
<dbReference type="Pfam" id="PF04570">
    <property type="entry name" value="zf-FLZ"/>
    <property type="match status" value="1"/>
</dbReference>
<dbReference type="EnsemblPlants" id="Kaladp0086s0012.1.v1.1">
    <property type="protein sequence ID" value="Kaladp0086s0012.1.v1.1"/>
    <property type="gene ID" value="Kaladp0086s0012.v1.1"/>
</dbReference>
<organism evidence="7 8">
    <name type="scientific">Kalanchoe fedtschenkoi</name>
    <name type="common">Lavender scallops</name>
    <name type="synonym">South American air plant</name>
    <dbReference type="NCBI Taxonomy" id="63787"/>
    <lineage>
        <taxon>Eukaryota</taxon>
        <taxon>Viridiplantae</taxon>
        <taxon>Streptophyta</taxon>
        <taxon>Embryophyta</taxon>
        <taxon>Tracheophyta</taxon>
        <taxon>Spermatophyta</taxon>
        <taxon>Magnoliopsida</taxon>
        <taxon>eudicotyledons</taxon>
        <taxon>Gunneridae</taxon>
        <taxon>Pentapetalae</taxon>
        <taxon>Saxifragales</taxon>
        <taxon>Crassulaceae</taxon>
        <taxon>Kalanchoe</taxon>
    </lineage>
</organism>
<sequence length="150" mass="16692">MHSSARRSSCFIAGDDDDDEDAAAAEASFSFSSAASLHRSHGMIPIPTLRSFNSGVLSPRFGRMYEARFDDRQPYFLQTCAYCKKAIGDHMDIFMYRGDTPFCSEECRQEQIDIDDAKEKKLKMSSSVKSSQSANKAEKYSIRTSTVAAA</sequence>
<evidence type="ECO:0000256" key="5">
    <source>
        <dbReference type="SAM" id="MobiDB-lite"/>
    </source>
</evidence>
<feature type="zinc finger region" description="FLZ-type" evidence="4">
    <location>
        <begin position="75"/>
        <end position="119"/>
    </location>
</feature>
<accession>A0A7N0UTU7</accession>
<protein>
    <recommendedName>
        <fullName evidence="6">FLZ-type domain-containing protein</fullName>
    </recommendedName>
</protein>
<feature type="region of interest" description="Disordered" evidence="5">
    <location>
        <begin position="123"/>
        <end position="150"/>
    </location>
</feature>
<evidence type="ECO:0000313" key="8">
    <source>
        <dbReference type="Proteomes" id="UP000594263"/>
    </source>
</evidence>
<dbReference type="PANTHER" id="PTHR46057:SF9">
    <property type="entry name" value="FCS-LIKE ZINC FINGER 1"/>
    <property type="match status" value="1"/>
</dbReference>
<comment type="similarity">
    <text evidence="1">Belongs to the FLZ family.</text>
</comment>
<feature type="compositionally biased region" description="Low complexity" evidence="5">
    <location>
        <begin position="124"/>
        <end position="135"/>
    </location>
</feature>
<dbReference type="GO" id="GO:0008270">
    <property type="term" value="F:zinc ion binding"/>
    <property type="evidence" value="ECO:0007669"/>
    <property type="project" value="UniProtKB-KW"/>
</dbReference>
<dbReference type="AlphaFoldDB" id="A0A7N0UTU7"/>
<evidence type="ECO:0000256" key="4">
    <source>
        <dbReference type="PROSITE-ProRule" id="PRU01131"/>
    </source>
</evidence>
<dbReference type="Gramene" id="Kaladp0086s0012.1.v1.1">
    <property type="protein sequence ID" value="Kaladp0086s0012.1.v1.1"/>
    <property type="gene ID" value="Kaladp0086s0012.v1.1"/>
</dbReference>
<dbReference type="InterPro" id="IPR007650">
    <property type="entry name" value="Zf-FLZ_dom"/>
</dbReference>
<dbReference type="Proteomes" id="UP000594263">
    <property type="component" value="Unplaced"/>
</dbReference>